<evidence type="ECO:0000313" key="1">
    <source>
        <dbReference type="EMBL" id="TNN81425.1"/>
    </source>
</evidence>
<comment type="caution">
    <text evidence="1">The sequence shown here is derived from an EMBL/GenBank/DDBJ whole genome shotgun (WGS) entry which is preliminary data.</text>
</comment>
<evidence type="ECO:0000313" key="2">
    <source>
        <dbReference type="Proteomes" id="UP000314294"/>
    </source>
</evidence>
<proteinExistence type="predicted"/>
<dbReference type="EMBL" id="SRLO01000046">
    <property type="protein sequence ID" value="TNN81425.1"/>
    <property type="molecule type" value="Genomic_DNA"/>
</dbReference>
<reference evidence="1 2" key="1">
    <citation type="submission" date="2019-03" db="EMBL/GenBank/DDBJ databases">
        <title>First draft genome of Liparis tanakae, snailfish: a comprehensive survey of snailfish specific genes.</title>
        <authorList>
            <person name="Kim W."/>
            <person name="Song I."/>
            <person name="Jeong J.-H."/>
            <person name="Kim D."/>
            <person name="Kim S."/>
            <person name="Ryu S."/>
            <person name="Song J.Y."/>
            <person name="Lee S.K."/>
        </authorList>
    </citation>
    <scope>NUCLEOTIDE SEQUENCE [LARGE SCALE GENOMIC DNA]</scope>
    <source>
        <tissue evidence="1">Muscle</tissue>
    </source>
</reference>
<sequence length="173" mass="18989">MARAGEEGGEYGVIREKGRRQDNVRWASGAALQVHCGLCTQVQIHTYEVPAGTYLDLLRQQEGWQRPRHTKRPTLVDQHHAGQVQHHAQTLEGDHSEPQGAILLHQAGRVIPAVGAALAARQALTGQGQIIVMRNGERMKGKNDESERETALSFHSHLVFQQVGDSEATSGSH</sequence>
<organism evidence="1 2">
    <name type="scientific">Liparis tanakae</name>
    <name type="common">Tanaka's snailfish</name>
    <dbReference type="NCBI Taxonomy" id="230148"/>
    <lineage>
        <taxon>Eukaryota</taxon>
        <taxon>Metazoa</taxon>
        <taxon>Chordata</taxon>
        <taxon>Craniata</taxon>
        <taxon>Vertebrata</taxon>
        <taxon>Euteleostomi</taxon>
        <taxon>Actinopterygii</taxon>
        <taxon>Neopterygii</taxon>
        <taxon>Teleostei</taxon>
        <taxon>Neoteleostei</taxon>
        <taxon>Acanthomorphata</taxon>
        <taxon>Eupercaria</taxon>
        <taxon>Perciformes</taxon>
        <taxon>Cottioidei</taxon>
        <taxon>Cottales</taxon>
        <taxon>Liparidae</taxon>
        <taxon>Liparis</taxon>
    </lineage>
</organism>
<dbReference type="Proteomes" id="UP000314294">
    <property type="component" value="Unassembled WGS sequence"/>
</dbReference>
<accession>A0A4Z2IU47</accession>
<protein>
    <submittedName>
        <fullName evidence="1">Uncharacterized protein</fullName>
    </submittedName>
</protein>
<keyword evidence="2" id="KW-1185">Reference proteome</keyword>
<gene>
    <name evidence="1" type="ORF">EYF80_008197</name>
</gene>
<name>A0A4Z2IU47_9TELE</name>
<dbReference type="AlphaFoldDB" id="A0A4Z2IU47"/>